<evidence type="ECO:0000313" key="2">
    <source>
        <dbReference type="EMBL" id="SCY28415.1"/>
    </source>
</evidence>
<dbReference type="GO" id="GO:0032297">
    <property type="term" value="P:negative regulation of DNA-templated DNA replication initiation"/>
    <property type="evidence" value="ECO:0007669"/>
    <property type="project" value="InterPro"/>
</dbReference>
<evidence type="ECO:0000313" key="3">
    <source>
        <dbReference type="Proteomes" id="UP000183104"/>
    </source>
</evidence>
<dbReference type="Proteomes" id="UP000183104">
    <property type="component" value="Unassembled WGS sequence"/>
</dbReference>
<dbReference type="STRING" id="381306.AN478_02520"/>
<dbReference type="Pfam" id="PF22688">
    <property type="entry name" value="Hda_lid"/>
    <property type="match status" value="1"/>
</dbReference>
<dbReference type="Gene3D" id="3.40.50.300">
    <property type="entry name" value="P-loop containing nucleotide triphosphate hydrolases"/>
    <property type="match status" value="1"/>
</dbReference>
<accession>A0A0P9ES87</accession>
<dbReference type="Gene3D" id="1.10.8.60">
    <property type="match status" value="1"/>
</dbReference>
<gene>
    <name evidence="2" type="ORF">SAMN05661077_1703</name>
</gene>
<proteinExistence type="predicted"/>
<keyword evidence="3" id="KW-1185">Reference proteome</keyword>
<sequence>MAGQLPLVLDRPDAHRLELFEPGTECREAWSRVWAVIEGRERFAFLWGEAGSGKTHLLEGAAREARGTYLDLASMHEEVTAAGLDPEQVLDPGLGPGLVAVDGLEAVAGEDAWERAVFHLYNQVNEEGGRLLAAARGNPGSLGLCREELRTRLSWGGSYPLGRLSDEERLEALRRHAEARGLALKTEVGRFLLRHYSRSLPSLVAALERLDAAALAERRRLTVPFIKARLGL</sequence>
<evidence type="ECO:0000259" key="1">
    <source>
        <dbReference type="Pfam" id="PF22688"/>
    </source>
</evidence>
<protein>
    <submittedName>
        <fullName evidence="2">Regulatory inactivation of DnaA Hda protein</fullName>
    </submittedName>
</protein>
<dbReference type="PANTHER" id="PTHR30050">
    <property type="entry name" value="CHROMOSOMAL REPLICATION INITIATOR PROTEIN DNAA"/>
    <property type="match status" value="1"/>
</dbReference>
<dbReference type="PANTHER" id="PTHR30050:SF5">
    <property type="entry name" value="DNAA REGULATORY INACTIVATOR HDA"/>
    <property type="match status" value="1"/>
</dbReference>
<dbReference type="InterPro" id="IPR017788">
    <property type="entry name" value="Hda"/>
</dbReference>
<dbReference type="SUPFAM" id="SSF52540">
    <property type="entry name" value="P-loop containing nucleoside triphosphate hydrolases"/>
    <property type="match status" value="1"/>
</dbReference>
<reference evidence="3" key="1">
    <citation type="submission" date="2016-10" db="EMBL/GenBank/DDBJ databases">
        <authorList>
            <person name="Varghese N."/>
        </authorList>
    </citation>
    <scope>NUCLEOTIDE SEQUENCE [LARGE SCALE GENOMIC DNA]</scope>
    <source>
        <strain evidence="3">HL 19</strain>
    </source>
</reference>
<dbReference type="NCBIfam" id="TIGR03420">
    <property type="entry name" value="DnaA_homol_Hda"/>
    <property type="match status" value="1"/>
</dbReference>
<dbReference type="InterPro" id="IPR055199">
    <property type="entry name" value="Hda_lid"/>
</dbReference>
<organism evidence="2 3">
    <name type="scientific">Thiohalorhabdus denitrificans</name>
    <dbReference type="NCBI Taxonomy" id="381306"/>
    <lineage>
        <taxon>Bacteria</taxon>
        <taxon>Pseudomonadati</taxon>
        <taxon>Pseudomonadota</taxon>
        <taxon>Gammaproteobacteria</taxon>
        <taxon>Thiohalorhabdales</taxon>
        <taxon>Thiohalorhabdaceae</taxon>
        <taxon>Thiohalorhabdus</taxon>
    </lineage>
</organism>
<dbReference type="RefSeq" id="WP_054965046.1">
    <property type="nucleotide sequence ID" value="NZ_FMUN01000004.1"/>
</dbReference>
<dbReference type="GO" id="GO:0006270">
    <property type="term" value="P:DNA replication initiation"/>
    <property type="evidence" value="ECO:0007669"/>
    <property type="project" value="TreeGrafter"/>
</dbReference>
<dbReference type="InterPro" id="IPR027417">
    <property type="entry name" value="P-loop_NTPase"/>
</dbReference>
<feature type="domain" description="Hda lid" evidence="1">
    <location>
        <begin position="166"/>
        <end position="230"/>
    </location>
</feature>
<dbReference type="AlphaFoldDB" id="A0A0P9ES87"/>
<name>A0A0P9ES87_9GAMM</name>
<dbReference type="EMBL" id="FMUN01000004">
    <property type="protein sequence ID" value="SCY28415.1"/>
    <property type="molecule type" value="Genomic_DNA"/>
</dbReference>